<dbReference type="STRING" id="1801780.A2917_02500"/>
<name>A0A1F6XN26_9BACT</name>
<keyword evidence="2 6" id="KW-0820">tRNA-binding</keyword>
<evidence type="ECO:0000256" key="3">
    <source>
        <dbReference type="ARBA" id="ARBA00022980"/>
    </source>
</evidence>
<dbReference type="NCBIfam" id="TIGR01164">
    <property type="entry name" value="rplP_bact"/>
    <property type="match status" value="1"/>
</dbReference>
<dbReference type="Pfam" id="PF00252">
    <property type="entry name" value="Ribosomal_L16"/>
    <property type="match status" value="1"/>
</dbReference>
<dbReference type="InterPro" id="IPR036920">
    <property type="entry name" value="Ribosomal_uL16_sf"/>
</dbReference>
<feature type="region of interest" description="Disordered" evidence="7">
    <location>
        <begin position="1"/>
        <end position="28"/>
    </location>
</feature>
<keyword evidence="6" id="KW-0699">rRNA-binding</keyword>
<dbReference type="FunFam" id="3.90.1170.10:FF:000001">
    <property type="entry name" value="50S ribosomal protein L16"/>
    <property type="match status" value="1"/>
</dbReference>
<dbReference type="InterPro" id="IPR000114">
    <property type="entry name" value="Ribosomal_uL16_bact-type"/>
</dbReference>
<evidence type="ECO:0000256" key="2">
    <source>
        <dbReference type="ARBA" id="ARBA00022555"/>
    </source>
</evidence>
<feature type="compositionally biased region" description="Basic residues" evidence="7">
    <location>
        <begin position="1"/>
        <end position="13"/>
    </location>
</feature>
<comment type="similarity">
    <text evidence="1 5">Belongs to the universal ribosomal protein uL16 family.</text>
</comment>
<evidence type="ECO:0000256" key="1">
    <source>
        <dbReference type="ARBA" id="ARBA00008931"/>
    </source>
</evidence>
<evidence type="ECO:0000313" key="9">
    <source>
        <dbReference type="Proteomes" id="UP000178104"/>
    </source>
</evidence>
<dbReference type="PRINTS" id="PR00060">
    <property type="entry name" value="RIBOSOMALL16"/>
</dbReference>
<dbReference type="GO" id="GO:0022625">
    <property type="term" value="C:cytosolic large ribosomal subunit"/>
    <property type="evidence" value="ECO:0007669"/>
    <property type="project" value="TreeGrafter"/>
</dbReference>
<sequence length="142" mass="15764">MLTPKKVKFRKWQTGRSNPKAVTPDTRGSKLSFGSYGLKSLSQARVRSPQIEAARKVIARTLTKAGKYWIRIFPDRPYTAKAAEVGMGKGKGDPQGYCFDVFPGRIIFEVDGVEEKIATEALRKAGSKLPISVRIVSRAHKQ</sequence>
<evidence type="ECO:0000313" key="8">
    <source>
        <dbReference type="EMBL" id="OGI95408.1"/>
    </source>
</evidence>
<dbReference type="Proteomes" id="UP000178104">
    <property type="component" value="Unassembled WGS sequence"/>
</dbReference>
<evidence type="ECO:0000256" key="7">
    <source>
        <dbReference type="SAM" id="MobiDB-lite"/>
    </source>
</evidence>
<protein>
    <recommendedName>
        <fullName evidence="6">50S ribosomal protein L16</fullName>
    </recommendedName>
</protein>
<dbReference type="InterPro" id="IPR047873">
    <property type="entry name" value="Ribosomal_uL16"/>
</dbReference>
<dbReference type="InterPro" id="IPR016180">
    <property type="entry name" value="Ribosomal_uL16_dom"/>
</dbReference>
<dbReference type="GO" id="GO:0019843">
    <property type="term" value="F:rRNA binding"/>
    <property type="evidence" value="ECO:0007669"/>
    <property type="project" value="UniProtKB-KW"/>
</dbReference>
<evidence type="ECO:0000256" key="6">
    <source>
        <dbReference type="RuleBase" id="RU004414"/>
    </source>
</evidence>
<comment type="function">
    <text evidence="6">Binds 23S rRNA and is also seen to make contacts with the A and possibly P site tRNAs.</text>
</comment>
<dbReference type="AlphaFoldDB" id="A0A1F6XN26"/>
<dbReference type="CDD" id="cd01433">
    <property type="entry name" value="Ribosomal_L16_L10e"/>
    <property type="match status" value="1"/>
</dbReference>
<dbReference type="GO" id="GO:0000049">
    <property type="term" value="F:tRNA binding"/>
    <property type="evidence" value="ECO:0007669"/>
    <property type="project" value="UniProtKB-KW"/>
</dbReference>
<proteinExistence type="inferred from homology"/>
<dbReference type="Gene3D" id="3.90.1170.10">
    <property type="entry name" value="Ribosomal protein L10e/L16"/>
    <property type="match status" value="1"/>
</dbReference>
<keyword evidence="3 5" id="KW-0689">Ribosomal protein</keyword>
<comment type="caution">
    <text evidence="8">The sequence shown here is derived from an EMBL/GenBank/DDBJ whole genome shotgun (WGS) entry which is preliminary data.</text>
</comment>
<comment type="subunit">
    <text evidence="6">Part of the 50S ribosomal subunit.</text>
</comment>
<evidence type="ECO:0000256" key="4">
    <source>
        <dbReference type="ARBA" id="ARBA00023274"/>
    </source>
</evidence>
<keyword evidence="6" id="KW-0694">RNA-binding</keyword>
<dbReference type="PANTHER" id="PTHR12220">
    <property type="entry name" value="50S/60S RIBOSOMAL PROTEIN L16"/>
    <property type="match status" value="1"/>
</dbReference>
<dbReference type="SUPFAM" id="SSF54686">
    <property type="entry name" value="Ribosomal protein L16p/L10e"/>
    <property type="match status" value="1"/>
</dbReference>
<organism evidence="8 9">
    <name type="scientific">Candidatus Nomurabacteria bacterium RIFCSPLOWO2_01_FULL_42_17</name>
    <dbReference type="NCBI Taxonomy" id="1801780"/>
    <lineage>
        <taxon>Bacteria</taxon>
        <taxon>Candidatus Nomuraibacteriota</taxon>
    </lineage>
</organism>
<reference evidence="8 9" key="1">
    <citation type="journal article" date="2016" name="Nat. Commun.">
        <title>Thousands of microbial genomes shed light on interconnected biogeochemical processes in an aquifer system.</title>
        <authorList>
            <person name="Anantharaman K."/>
            <person name="Brown C.T."/>
            <person name="Hug L.A."/>
            <person name="Sharon I."/>
            <person name="Castelle C.J."/>
            <person name="Probst A.J."/>
            <person name="Thomas B.C."/>
            <person name="Singh A."/>
            <person name="Wilkins M.J."/>
            <person name="Karaoz U."/>
            <person name="Brodie E.L."/>
            <person name="Williams K.H."/>
            <person name="Hubbard S.S."/>
            <person name="Banfield J.F."/>
        </authorList>
    </citation>
    <scope>NUCLEOTIDE SEQUENCE [LARGE SCALE GENOMIC DNA]</scope>
</reference>
<keyword evidence="4 5" id="KW-0687">Ribonucleoprotein</keyword>
<dbReference type="GO" id="GO:0006412">
    <property type="term" value="P:translation"/>
    <property type="evidence" value="ECO:0007669"/>
    <property type="project" value="InterPro"/>
</dbReference>
<dbReference type="EMBL" id="MFVE01000005">
    <property type="protein sequence ID" value="OGI95408.1"/>
    <property type="molecule type" value="Genomic_DNA"/>
</dbReference>
<dbReference type="GO" id="GO:0003735">
    <property type="term" value="F:structural constituent of ribosome"/>
    <property type="evidence" value="ECO:0007669"/>
    <property type="project" value="InterPro"/>
</dbReference>
<evidence type="ECO:0000256" key="5">
    <source>
        <dbReference type="RuleBase" id="RU004413"/>
    </source>
</evidence>
<accession>A0A1F6XN26</accession>
<dbReference type="PANTHER" id="PTHR12220:SF13">
    <property type="entry name" value="LARGE RIBOSOMAL SUBUNIT PROTEIN UL16M"/>
    <property type="match status" value="1"/>
</dbReference>
<gene>
    <name evidence="8" type="ORF">A2917_02500</name>
</gene>